<dbReference type="InterPro" id="IPR008271">
    <property type="entry name" value="Ser/Thr_kinase_AS"/>
</dbReference>
<dbReference type="FunFam" id="1.10.510.10:FF:000595">
    <property type="entry name" value="Protein kinase, putative (AFU_orthologue AFUA_5G11840)"/>
    <property type="match status" value="1"/>
</dbReference>
<feature type="compositionally biased region" description="Polar residues" evidence="10">
    <location>
        <begin position="956"/>
        <end position="969"/>
    </location>
</feature>
<dbReference type="PROSITE" id="PS00108">
    <property type="entry name" value="PROTEIN_KINASE_ST"/>
    <property type="match status" value="1"/>
</dbReference>
<keyword evidence="3" id="KW-0808">Transferase</keyword>
<name>A0A8H7HAU8_9AGAM</name>
<feature type="compositionally biased region" description="Low complexity" evidence="10">
    <location>
        <begin position="250"/>
        <end position="274"/>
    </location>
</feature>
<dbReference type="Gene3D" id="1.10.510.10">
    <property type="entry name" value="Transferase(Phosphotransferase) domain 1"/>
    <property type="match status" value="1"/>
</dbReference>
<gene>
    <name evidence="12" type="ORF">RHS04_02804</name>
</gene>
<keyword evidence="5 12" id="KW-0418">Kinase</keyword>
<feature type="compositionally biased region" description="Low complexity" evidence="10">
    <location>
        <begin position="848"/>
        <end position="859"/>
    </location>
</feature>
<evidence type="ECO:0000313" key="13">
    <source>
        <dbReference type="Proteomes" id="UP000650582"/>
    </source>
</evidence>
<evidence type="ECO:0000256" key="3">
    <source>
        <dbReference type="ARBA" id="ARBA00022679"/>
    </source>
</evidence>
<evidence type="ECO:0000256" key="1">
    <source>
        <dbReference type="ARBA" id="ARBA00012513"/>
    </source>
</evidence>
<evidence type="ECO:0000256" key="6">
    <source>
        <dbReference type="ARBA" id="ARBA00022840"/>
    </source>
</evidence>
<dbReference type="EMBL" id="JACYCC010000035">
    <property type="protein sequence ID" value="KAF8682441.1"/>
    <property type="molecule type" value="Genomic_DNA"/>
</dbReference>
<feature type="binding site" evidence="9">
    <location>
        <position position="595"/>
    </location>
    <ligand>
        <name>ATP</name>
        <dbReference type="ChEBI" id="CHEBI:30616"/>
    </ligand>
</feature>
<dbReference type="Proteomes" id="UP000650582">
    <property type="component" value="Unassembled WGS sequence"/>
</dbReference>
<protein>
    <recommendedName>
        <fullName evidence="1">non-specific serine/threonine protein kinase</fullName>
        <ecNumber evidence="1">2.7.11.1</ecNumber>
    </recommendedName>
</protein>
<reference evidence="12" key="1">
    <citation type="submission" date="2020-09" db="EMBL/GenBank/DDBJ databases">
        <title>Comparative genome analyses of four rice-infecting Rhizoctonia solani isolates reveal extensive enrichment of homogalacturonan modification genes.</title>
        <authorList>
            <person name="Lee D.-Y."/>
            <person name="Jeon J."/>
            <person name="Kim K.-T."/>
            <person name="Cheong K."/>
            <person name="Song H."/>
            <person name="Choi G."/>
            <person name="Ko J."/>
            <person name="Opiyo S.O."/>
            <person name="Zuo S."/>
            <person name="Madhav S."/>
            <person name="Lee Y.-H."/>
            <person name="Wang G.-L."/>
        </authorList>
    </citation>
    <scope>NUCLEOTIDE SEQUENCE</scope>
    <source>
        <strain evidence="12">AG1-IA YN-7</strain>
    </source>
</reference>
<comment type="catalytic activity">
    <reaction evidence="7">
        <text>L-threonyl-[protein] + ATP = O-phospho-L-threonyl-[protein] + ADP + H(+)</text>
        <dbReference type="Rhea" id="RHEA:46608"/>
        <dbReference type="Rhea" id="RHEA-COMP:11060"/>
        <dbReference type="Rhea" id="RHEA-COMP:11605"/>
        <dbReference type="ChEBI" id="CHEBI:15378"/>
        <dbReference type="ChEBI" id="CHEBI:30013"/>
        <dbReference type="ChEBI" id="CHEBI:30616"/>
        <dbReference type="ChEBI" id="CHEBI:61977"/>
        <dbReference type="ChEBI" id="CHEBI:456216"/>
        <dbReference type="EC" id="2.7.11.1"/>
    </reaction>
</comment>
<dbReference type="InterPro" id="IPR011009">
    <property type="entry name" value="Kinase-like_dom_sf"/>
</dbReference>
<evidence type="ECO:0000256" key="10">
    <source>
        <dbReference type="SAM" id="MobiDB-lite"/>
    </source>
</evidence>
<feature type="compositionally biased region" description="Polar residues" evidence="10">
    <location>
        <begin position="836"/>
        <end position="847"/>
    </location>
</feature>
<feature type="domain" description="Protein kinase" evidence="11">
    <location>
        <begin position="564"/>
        <end position="1090"/>
    </location>
</feature>
<proteinExistence type="predicted"/>
<feature type="region of interest" description="Disordered" evidence="10">
    <location>
        <begin position="801"/>
        <end position="1034"/>
    </location>
</feature>
<comment type="caution">
    <text evidence="12">The sequence shown here is derived from an EMBL/GenBank/DDBJ whole genome shotgun (WGS) entry which is preliminary data.</text>
</comment>
<dbReference type="InterPro" id="IPR000719">
    <property type="entry name" value="Prot_kinase_dom"/>
</dbReference>
<feature type="region of interest" description="Disordered" evidence="10">
    <location>
        <begin position="188"/>
        <end position="215"/>
    </location>
</feature>
<evidence type="ECO:0000256" key="4">
    <source>
        <dbReference type="ARBA" id="ARBA00022741"/>
    </source>
</evidence>
<dbReference type="PROSITE" id="PS00107">
    <property type="entry name" value="PROTEIN_KINASE_ATP"/>
    <property type="match status" value="1"/>
</dbReference>
<evidence type="ECO:0000256" key="8">
    <source>
        <dbReference type="ARBA" id="ARBA00048679"/>
    </source>
</evidence>
<organism evidence="12 13">
    <name type="scientific">Rhizoctonia solani</name>
    <dbReference type="NCBI Taxonomy" id="456999"/>
    <lineage>
        <taxon>Eukaryota</taxon>
        <taxon>Fungi</taxon>
        <taxon>Dikarya</taxon>
        <taxon>Basidiomycota</taxon>
        <taxon>Agaricomycotina</taxon>
        <taxon>Agaricomycetes</taxon>
        <taxon>Cantharellales</taxon>
        <taxon>Ceratobasidiaceae</taxon>
        <taxon>Rhizoctonia</taxon>
    </lineage>
</organism>
<evidence type="ECO:0000313" key="12">
    <source>
        <dbReference type="EMBL" id="KAF8682441.1"/>
    </source>
</evidence>
<feature type="region of interest" description="Disordered" evidence="10">
    <location>
        <begin position="413"/>
        <end position="556"/>
    </location>
</feature>
<comment type="catalytic activity">
    <reaction evidence="8">
        <text>L-seryl-[protein] + ATP = O-phospho-L-seryl-[protein] + ADP + H(+)</text>
        <dbReference type="Rhea" id="RHEA:17989"/>
        <dbReference type="Rhea" id="RHEA-COMP:9863"/>
        <dbReference type="Rhea" id="RHEA-COMP:11604"/>
        <dbReference type="ChEBI" id="CHEBI:15378"/>
        <dbReference type="ChEBI" id="CHEBI:29999"/>
        <dbReference type="ChEBI" id="CHEBI:30616"/>
        <dbReference type="ChEBI" id="CHEBI:83421"/>
        <dbReference type="ChEBI" id="CHEBI:456216"/>
        <dbReference type="EC" id="2.7.11.1"/>
    </reaction>
</comment>
<keyword evidence="4 9" id="KW-0547">Nucleotide-binding</keyword>
<feature type="region of interest" description="Disordered" evidence="10">
    <location>
        <begin position="230"/>
        <end position="401"/>
    </location>
</feature>
<dbReference type="GO" id="GO:0004674">
    <property type="term" value="F:protein serine/threonine kinase activity"/>
    <property type="evidence" value="ECO:0007669"/>
    <property type="project" value="UniProtKB-KW"/>
</dbReference>
<dbReference type="Pfam" id="PF00069">
    <property type="entry name" value="Pkinase"/>
    <property type="match status" value="1"/>
</dbReference>
<accession>A0A8H7HAU8</accession>
<evidence type="ECO:0000256" key="5">
    <source>
        <dbReference type="ARBA" id="ARBA00022777"/>
    </source>
</evidence>
<keyword evidence="6 9" id="KW-0067">ATP-binding</keyword>
<feature type="compositionally biased region" description="Polar residues" evidence="10">
    <location>
        <begin position="925"/>
        <end position="940"/>
    </location>
</feature>
<evidence type="ECO:0000256" key="7">
    <source>
        <dbReference type="ARBA" id="ARBA00047899"/>
    </source>
</evidence>
<sequence length="1157" mass="123257">MNVCGAPLGFPEDAHREREGEEILHDCPPGVRLDAEAGTKIGIARPGNRLSTENDKILGTVATEEIGEDRSAYRRGCERNVYAVERSVAAVGYYFYAVGDFSEIEKQPEGYRDRGWLDVNGSPQIGSPICHSSYSAARRLESTPLPPAPTMLSYKPMEPVQFRLGEQDAEHDLHIITSSGRRILAPASRLPHPDELTPELTPIATPSEPEHEDDPLKRAEAIRLAVTQRNELVENDVDQTSADVKSDGETSASAPVPTPAAVAVPASVPDPTTAGSMTETSAPPPSDAPVIQTKLAAPEITTTEPTPVTAEPGSDAHSTSTPASAPQSAANTPPLPASRTSSFFRPLGTKRRSSYNLLGSPLAGNSPAASPPDSGSQTPAMAAATAMKHTPRKQPSIGPLNDLKRFLNHHIPHSSHHHHHQHAHLHPKEALKPAHGASALASAVSTAFATPPDPHETPATQQRGSDFGATPAGATSAIPSGTNTPRHAGPKHTLGSLLKPHKDKDPNRSPPSSNASLLKPDDASAKSGTATPANGKLGNAQSHGHHPVTSLSEATHAHLSKKYGKWGKVLGSGAGGTVRLIKASAKNGGAVYAVKEFRPRRQGETEKEYQKKVTAEFCVGSTLKHKNIIHTVDIVSDHGHYYEVMEYAPYDLFSVVMSGRMQRPEIYCVFRQICDAVDYLHGMGLAHRDLKLDNCVMTTDNIVKLIDFGTATVFHYPGQSLTLASGVVGSDPYLAPEVLHAPQYDPRKTDVWSIAIIFMCMVLRRFPWKIPDPKVDPSYKSFVQSHPDLCVKPTTAPTAPVSGTATPSLGLTPHGNVGPLRAASADLARPDVNAPPTHTSAENGVSRATTGTGTATSGSLSECSFDASDESVSTPPDADEGNAPIDDEKRRRTKAQLQLTAVAPEPPKVESPSQEETPRLPPQAAASTTSVDRSTPTPRETINADDDSVLAESIIVPQTGSPQQASPTTFKYDPPSPQADQHMPLPTLPAPRPPMGGRARSATSPHPPTNTSQTSLPAFSTPKAQPTNLDVPNHGRPRTDSVATFNAGGPDSIFRLLPRETRNAIRRMMFIEPSSRCTIGSVLHGKKAGLVCGCGGKECGDAMNVHPNQEEGEDEGEGMDEWLSSIVPCSCVPAGQQPDHSHVKIAVDDKAPKRRFF</sequence>
<dbReference type="EC" id="2.7.11.1" evidence="1"/>
<dbReference type="SMART" id="SM00220">
    <property type="entry name" value="S_TKc"/>
    <property type="match status" value="1"/>
</dbReference>
<feature type="compositionally biased region" description="Basic residues" evidence="10">
    <location>
        <begin position="413"/>
        <end position="425"/>
    </location>
</feature>
<dbReference type="AlphaFoldDB" id="A0A8H7HAU8"/>
<dbReference type="PANTHER" id="PTHR24343:SF137">
    <property type="entry name" value="SERINE_THREONINE-PROTEIN KINASE HRK1"/>
    <property type="match status" value="1"/>
</dbReference>
<evidence type="ECO:0000256" key="9">
    <source>
        <dbReference type="PROSITE-ProRule" id="PRU10141"/>
    </source>
</evidence>
<evidence type="ECO:0000256" key="2">
    <source>
        <dbReference type="ARBA" id="ARBA00022527"/>
    </source>
</evidence>
<dbReference type="SUPFAM" id="SSF56112">
    <property type="entry name" value="Protein kinase-like (PK-like)"/>
    <property type="match status" value="1"/>
</dbReference>
<dbReference type="PANTHER" id="PTHR24343">
    <property type="entry name" value="SERINE/THREONINE KINASE"/>
    <property type="match status" value="1"/>
</dbReference>
<keyword evidence="2" id="KW-0723">Serine/threonine-protein kinase</keyword>
<dbReference type="PROSITE" id="PS50011">
    <property type="entry name" value="PROTEIN_KINASE_DOM"/>
    <property type="match status" value="1"/>
</dbReference>
<dbReference type="GO" id="GO:0005524">
    <property type="term" value="F:ATP binding"/>
    <property type="evidence" value="ECO:0007669"/>
    <property type="project" value="UniProtKB-UniRule"/>
</dbReference>
<dbReference type="GO" id="GO:0005829">
    <property type="term" value="C:cytosol"/>
    <property type="evidence" value="ECO:0007669"/>
    <property type="project" value="TreeGrafter"/>
</dbReference>
<feature type="compositionally biased region" description="Low complexity" evidence="10">
    <location>
        <begin position="296"/>
        <end position="332"/>
    </location>
</feature>
<evidence type="ECO:0000259" key="11">
    <source>
        <dbReference type="PROSITE" id="PS50011"/>
    </source>
</evidence>
<feature type="compositionally biased region" description="Polar residues" evidence="10">
    <location>
        <begin position="1001"/>
        <end position="1030"/>
    </location>
</feature>
<dbReference type="InterPro" id="IPR017441">
    <property type="entry name" value="Protein_kinase_ATP_BS"/>
</dbReference>